<accession>A0ABU1MHG3</accession>
<reference evidence="1 2" key="1">
    <citation type="submission" date="2023-07" db="EMBL/GenBank/DDBJ databases">
        <title>Sorghum-associated microbial communities from plants grown in Nebraska, USA.</title>
        <authorList>
            <person name="Schachtman D."/>
        </authorList>
    </citation>
    <scope>NUCLEOTIDE SEQUENCE [LARGE SCALE GENOMIC DNA]</scope>
    <source>
        <strain evidence="1 2">DS1027</strain>
    </source>
</reference>
<proteinExistence type="predicted"/>
<dbReference type="Proteomes" id="UP001184150">
    <property type="component" value="Unassembled WGS sequence"/>
</dbReference>
<keyword evidence="2" id="KW-1185">Reference proteome</keyword>
<protein>
    <submittedName>
        <fullName evidence="1">Uncharacterized protein</fullName>
    </submittedName>
</protein>
<evidence type="ECO:0000313" key="2">
    <source>
        <dbReference type="Proteomes" id="UP001184150"/>
    </source>
</evidence>
<sequence>MWTGPMTAFDQTPPYLPGLAIMPVFAAAPCADRATVLDPEHPCARGVVAAPGKLQNAAAALP</sequence>
<comment type="caution">
    <text evidence="1">The sequence shown here is derived from an EMBL/GenBank/DDBJ whole genome shotgun (WGS) entry which is preliminary data.</text>
</comment>
<dbReference type="EMBL" id="JAVDRD010000001">
    <property type="protein sequence ID" value="MDR6509765.1"/>
    <property type="molecule type" value="Genomic_DNA"/>
</dbReference>
<organism evidence="1 2">
    <name type="scientific">Novosphingobium capsulatum</name>
    <dbReference type="NCBI Taxonomy" id="13688"/>
    <lineage>
        <taxon>Bacteria</taxon>
        <taxon>Pseudomonadati</taxon>
        <taxon>Pseudomonadota</taxon>
        <taxon>Alphaproteobacteria</taxon>
        <taxon>Sphingomonadales</taxon>
        <taxon>Sphingomonadaceae</taxon>
        <taxon>Novosphingobium</taxon>
    </lineage>
</organism>
<gene>
    <name evidence="1" type="ORF">J2792_000605</name>
</gene>
<evidence type="ECO:0000313" key="1">
    <source>
        <dbReference type="EMBL" id="MDR6509765.1"/>
    </source>
</evidence>
<name>A0ABU1MHG3_9SPHN</name>